<name>A0A3N1PNQ8_9GAMM</name>
<dbReference type="RefSeq" id="WP_123421001.1">
    <property type="nucleotide sequence ID" value="NZ_RJUL01000003.1"/>
</dbReference>
<organism evidence="2 3">
    <name type="scientific">Gallaecimonas pentaromativorans</name>
    <dbReference type="NCBI Taxonomy" id="584787"/>
    <lineage>
        <taxon>Bacteria</taxon>
        <taxon>Pseudomonadati</taxon>
        <taxon>Pseudomonadota</taxon>
        <taxon>Gammaproteobacteria</taxon>
        <taxon>Enterobacterales</taxon>
        <taxon>Gallaecimonadaceae</taxon>
        <taxon>Gallaecimonas</taxon>
    </lineage>
</organism>
<comment type="caution">
    <text evidence="2">The sequence shown here is derived from an EMBL/GenBank/DDBJ whole genome shotgun (WGS) entry which is preliminary data.</text>
</comment>
<dbReference type="EMBL" id="RJUL01000003">
    <property type="protein sequence ID" value="ROQ28510.1"/>
    <property type="molecule type" value="Genomic_DNA"/>
</dbReference>
<dbReference type="AlphaFoldDB" id="A0A3N1PNQ8"/>
<feature type="region of interest" description="Disordered" evidence="1">
    <location>
        <begin position="1"/>
        <end position="27"/>
    </location>
</feature>
<accession>A0A3N1PNQ8</accession>
<evidence type="ECO:0000256" key="1">
    <source>
        <dbReference type="SAM" id="MobiDB-lite"/>
    </source>
</evidence>
<keyword evidence="3" id="KW-1185">Reference proteome</keyword>
<protein>
    <submittedName>
        <fullName evidence="2">Uncharacterized protein</fullName>
    </submittedName>
</protein>
<sequence length="220" mass="22157">MEIGNLFSGLGGQSATDKTKSDDTDTTLAGLSGLGSTLAAVTGTGTGTQPASDSGFDLVLGQVMQQAIGGIGSSATLTQQSGSQAVSFLSQSLVSGLTMAMLPTASSTESAAKQTAKDSGGLKMFADGNTPSLGDFIDIVNPLQHIPVVDRYYQKWTGDEQGYVPQMLGSTLYGGALGAATTLASIGATEALGKNPVDYVTDKITGDDTAAKTASTTKTP</sequence>
<evidence type="ECO:0000313" key="3">
    <source>
        <dbReference type="Proteomes" id="UP000268033"/>
    </source>
</evidence>
<evidence type="ECO:0000313" key="2">
    <source>
        <dbReference type="EMBL" id="ROQ28510.1"/>
    </source>
</evidence>
<dbReference type="STRING" id="584787.GCA_001247655_00324"/>
<proteinExistence type="predicted"/>
<gene>
    <name evidence="2" type="ORF">EDC28_103103</name>
</gene>
<dbReference type="Proteomes" id="UP000268033">
    <property type="component" value="Unassembled WGS sequence"/>
</dbReference>
<reference evidence="2 3" key="1">
    <citation type="submission" date="2018-11" db="EMBL/GenBank/DDBJ databases">
        <title>Genomic Encyclopedia of Type Strains, Phase IV (KMG-IV): sequencing the most valuable type-strain genomes for metagenomic binning, comparative biology and taxonomic classification.</title>
        <authorList>
            <person name="Goeker M."/>
        </authorList>
    </citation>
    <scope>NUCLEOTIDE SEQUENCE [LARGE SCALE GENOMIC DNA]</scope>
    <source>
        <strain evidence="2 3">DSM 21945</strain>
    </source>
</reference>